<reference evidence="1 2" key="2">
    <citation type="submission" date="2007-08" db="EMBL/GenBank/DDBJ databases">
        <authorList>
            <person name="Fulton L."/>
            <person name="Clifton S."/>
            <person name="Fulton B."/>
            <person name="Xu J."/>
            <person name="Minx P."/>
            <person name="Pepin K.H."/>
            <person name="Johnson M."/>
            <person name="Thiruvilangam P."/>
            <person name="Bhonagiri V."/>
            <person name="Nash W.E."/>
            <person name="Wang C."/>
            <person name="Mardis E.R."/>
            <person name="Wilson R.K."/>
        </authorList>
    </citation>
    <scope>NUCLEOTIDE SEQUENCE [LARGE SCALE GENOMIC DNA]</scope>
    <source>
        <strain evidence="1 2">DSM 753</strain>
    </source>
</reference>
<dbReference type="EMBL" id="ABCB02000013">
    <property type="protein sequence ID" value="EDO62716.1"/>
    <property type="molecule type" value="Genomic_DNA"/>
</dbReference>
<dbReference type="Proteomes" id="UP000003490">
    <property type="component" value="Unassembled WGS sequence"/>
</dbReference>
<proteinExistence type="predicted"/>
<dbReference type="HOGENOM" id="CLU_3249535_0_0_9"/>
<evidence type="ECO:0000313" key="1">
    <source>
        <dbReference type="EMBL" id="EDO62716.1"/>
    </source>
</evidence>
<name>A7VPQ4_9FIRM</name>
<accession>A7VPQ4</accession>
<evidence type="ECO:0000313" key="2">
    <source>
        <dbReference type="Proteomes" id="UP000003490"/>
    </source>
</evidence>
<dbReference type="AlphaFoldDB" id="A7VPQ4"/>
<organism evidence="1 2">
    <name type="scientific">[Clostridium] leptum DSM 753</name>
    <dbReference type="NCBI Taxonomy" id="428125"/>
    <lineage>
        <taxon>Bacteria</taxon>
        <taxon>Bacillati</taxon>
        <taxon>Bacillota</taxon>
        <taxon>Clostridia</taxon>
        <taxon>Eubacteriales</taxon>
        <taxon>Oscillospiraceae</taxon>
        <taxon>Oscillospiraceae incertae sedis</taxon>
    </lineage>
</organism>
<sequence>MLDILTRKESACFYPAHCYVGKLSPSSGRITQSLAAGGKAKS</sequence>
<comment type="caution">
    <text evidence="1">The sequence shown here is derived from an EMBL/GenBank/DDBJ whole genome shotgun (WGS) entry which is preliminary data.</text>
</comment>
<reference evidence="1 2" key="1">
    <citation type="submission" date="2007-08" db="EMBL/GenBank/DDBJ databases">
        <title>Draft genome sequence of Clostridium leptum (DSM 753).</title>
        <authorList>
            <person name="Sudarsanam P."/>
            <person name="Ley R."/>
            <person name="Guruge J."/>
            <person name="Turnbaugh P.J."/>
            <person name="Mahowald M."/>
            <person name="Liep D."/>
            <person name="Gordon J."/>
        </authorList>
    </citation>
    <scope>NUCLEOTIDE SEQUENCE [LARGE SCALE GENOMIC DNA]</scope>
    <source>
        <strain evidence="1 2">DSM 753</strain>
    </source>
</reference>
<protein>
    <submittedName>
        <fullName evidence="1">Uncharacterized protein</fullName>
    </submittedName>
</protein>
<gene>
    <name evidence="1" type="ORF">CLOLEP_00531</name>
</gene>